<reference evidence="2 3" key="1">
    <citation type="journal article" date="2018" name="Sci. Rep.">
        <title>Genomic signatures of local adaptation to the degree of environmental predictability in rotifers.</title>
        <authorList>
            <person name="Franch-Gras L."/>
            <person name="Hahn C."/>
            <person name="Garcia-Roger E.M."/>
            <person name="Carmona M.J."/>
            <person name="Serra M."/>
            <person name="Gomez A."/>
        </authorList>
    </citation>
    <scope>NUCLEOTIDE SEQUENCE [LARGE SCALE GENOMIC DNA]</scope>
    <source>
        <strain evidence="2">HYR1</strain>
    </source>
</reference>
<dbReference type="Proteomes" id="UP000276133">
    <property type="component" value="Unassembled WGS sequence"/>
</dbReference>
<gene>
    <name evidence="2" type="ORF">BpHYR1_038552</name>
</gene>
<keyword evidence="3" id="KW-1185">Reference proteome</keyword>
<dbReference type="EMBL" id="REGN01004365">
    <property type="protein sequence ID" value="RNA17842.1"/>
    <property type="molecule type" value="Genomic_DNA"/>
</dbReference>
<evidence type="ECO:0000313" key="3">
    <source>
        <dbReference type="Proteomes" id="UP000276133"/>
    </source>
</evidence>
<proteinExistence type="predicted"/>
<name>A0A3M7R2L9_BRAPC</name>
<dbReference type="AlphaFoldDB" id="A0A3M7R2L9"/>
<accession>A0A3M7R2L9</accession>
<protein>
    <submittedName>
        <fullName evidence="2">Uncharacterized protein</fullName>
    </submittedName>
</protein>
<organism evidence="2 3">
    <name type="scientific">Brachionus plicatilis</name>
    <name type="common">Marine rotifer</name>
    <name type="synonym">Brachionus muelleri</name>
    <dbReference type="NCBI Taxonomy" id="10195"/>
    <lineage>
        <taxon>Eukaryota</taxon>
        <taxon>Metazoa</taxon>
        <taxon>Spiralia</taxon>
        <taxon>Gnathifera</taxon>
        <taxon>Rotifera</taxon>
        <taxon>Eurotatoria</taxon>
        <taxon>Monogononta</taxon>
        <taxon>Pseudotrocha</taxon>
        <taxon>Ploima</taxon>
        <taxon>Brachionidae</taxon>
        <taxon>Brachionus</taxon>
    </lineage>
</organism>
<comment type="caution">
    <text evidence="2">The sequence shown here is derived from an EMBL/GenBank/DDBJ whole genome shotgun (WGS) entry which is preliminary data.</text>
</comment>
<keyword evidence="1" id="KW-0812">Transmembrane</keyword>
<keyword evidence="1" id="KW-1133">Transmembrane helix</keyword>
<evidence type="ECO:0000313" key="2">
    <source>
        <dbReference type="EMBL" id="RNA17842.1"/>
    </source>
</evidence>
<evidence type="ECO:0000256" key="1">
    <source>
        <dbReference type="SAM" id="Phobius"/>
    </source>
</evidence>
<feature type="transmembrane region" description="Helical" evidence="1">
    <location>
        <begin position="32"/>
        <end position="57"/>
    </location>
</feature>
<sequence>MYGAETLVGGAQVLQSANLSDEKGVVKWRYCVLAFGFTMHLLFHILLFSFSIIYFVSQSNSFTQKNRNKKVLANGAWFNLRKNRHNLLLDIIFEK</sequence>
<keyword evidence="1" id="KW-0472">Membrane</keyword>